<dbReference type="EMBL" id="PDPS01000008">
    <property type="protein sequence ID" value="PID60316.1"/>
    <property type="molecule type" value="Genomic_DNA"/>
</dbReference>
<dbReference type="InterPro" id="IPR036732">
    <property type="entry name" value="AFP_Neu5c_C_sf"/>
</dbReference>
<gene>
    <name evidence="3" type="ORF">CSB45_00490</name>
</gene>
<dbReference type="SUPFAM" id="SSF51569">
    <property type="entry name" value="Aldolase"/>
    <property type="match status" value="1"/>
</dbReference>
<dbReference type="Pfam" id="PF01261">
    <property type="entry name" value="AP_endonuc_2"/>
    <property type="match status" value="1"/>
</dbReference>
<dbReference type="Pfam" id="PF08666">
    <property type="entry name" value="SAF"/>
    <property type="match status" value="1"/>
</dbReference>
<protein>
    <submittedName>
        <fullName evidence="3">Acetylneuraminic acid synthetase</fullName>
    </submittedName>
</protein>
<dbReference type="Gene3D" id="3.20.20.70">
    <property type="entry name" value="Aldolase class I"/>
    <property type="match status" value="1"/>
</dbReference>
<dbReference type="InterPro" id="IPR051690">
    <property type="entry name" value="PseI-like"/>
</dbReference>
<dbReference type="Gene3D" id="3.90.1210.10">
    <property type="entry name" value="Antifreeze-like/N-acetylneuraminic acid synthase C-terminal domain"/>
    <property type="match status" value="1"/>
</dbReference>
<evidence type="ECO:0000313" key="3">
    <source>
        <dbReference type="EMBL" id="PID60316.1"/>
    </source>
</evidence>
<dbReference type="GO" id="GO:0016051">
    <property type="term" value="P:carbohydrate biosynthetic process"/>
    <property type="evidence" value="ECO:0007669"/>
    <property type="project" value="InterPro"/>
</dbReference>
<dbReference type="SUPFAM" id="SSF51269">
    <property type="entry name" value="AFP III-like domain"/>
    <property type="match status" value="1"/>
</dbReference>
<sequence length="751" mass="84559">MIIEKNIARFIIFSEESIVAALKKISDNGSGLIFSVSDSGVLEGILSNGDFRRWLVMQDTIDLNQPVSNVSKKELIVAFEDEDPEQIRARFHHPIDYIPVLNSQHRIVAIARTRRSADGVQIGDFLIADRSPTVIIAEIGINHNGSLRLAKQLIEKAARAGADCAKFQMRDLQTLYRNAGNLNDANEDLGAQYTLDLLRRFQLSTEEMFEAFDYCKAQGLLPLCTPWDIKSLRVLEEYGMEAYKVASADLTNHDLLKAIAKSDRPLLCSTGMSTEDEIRETVKLLNNVGSKYVLLHCNSTYPAPFKDVNLRYLSRLKEIGQCPVGYSGHERGMYVAMAAVAKGAKVIEKHLTIDKTMEGNDHKVSLLPDEFADMVQGIRQIDQALGSAGKRRMSQGEMMNRTNLAKSVVASCDISVGDVIREEMLAIKSPGRGVQPNRKAELIGLQASRTIRAGDFFFPSDLVQDCVQPREYHFNRPWGLPVRYHDFKAILAKTNPDFLEFHLSYKDLDLDLHHFVEAEYELDMIVHSPDVFAGDHLLNLASEDEEHRQRSVRELQRVVDVTRALKPFFKHADRPRIVASLGGFTTDALLPSSAREELYGRIDQSLSELDAEGVEIIGQTLPPFPWYFGGQLYLNLFVEAADTVDFCNRYGYRLCFDVSHSRLACTHYQSSFKKYVEAVGPHSAHLHIADAKGVDGEGLQVNEGDIDFAALCEYLRKYAPEASFIPEIWQGHKNEGEGFWIALERLERHQF</sequence>
<comment type="caution">
    <text evidence="3">The sequence shown here is derived from an EMBL/GenBank/DDBJ whole genome shotgun (WGS) entry which is preliminary data.</text>
</comment>
<dbReference type="PANTHER" id="PTHR42966:SF3">
    <property type="entry name" value="BLR5971 PROTEIN"/>
    <property type="match status" value="1"/>
</dbReference>
<dbReference type="PROSITE" id="PS50844">
    <property type="entry name" value="AFP_LIKE"/>
    <property type="match status" value="1"/>
</dbReference>
<dbReference type="SMART" id="SM00858">
    <property type="entry name" value="SAF"/>
    <property type="match status" value="1"/>
</dbReference>
<accession>A0A2G6EDW4</accession>
<dbReference type="PANTHER" id="PTHR42966">
    <property type="entry name" value="N-ACETYLNEURAMINATE SYNTHASE"/>
    <property type="match status" value="1"/>
</dbReference>
<dbReference type="Pfam" id="PF03102">
    <property type="entry name" value="NeuB"/>
    <property type="match status" value="1"/>
</dbReference>
<dbReference type="InterPro" id="IPR006190">
    <property type="entry name" value="SAF_AFP_Neu5Ac"/>
</dbReference>
<dbReference type="InterPro" id="IPR013132">
    <property type="entry name" value="PseI/NeuA/B-like_N"/>
</dbReference>
<dbReference type="GO" id="GO:0047444">
    <property type="term" value="F:N-acylneuraminate-9-phosphate synthase activity"/>
    <property type="evidence" value="ECO:0007669"/>
    <property type="project" value="TreeGrafter"/>
</dbReference>
<dbReference type="InterPro" id="IPR013785">
    <property type="entry name" value="Aldolase_TIM"/>
</dbReference>
<dbReference type="InterPro" id="IPR013022">
    <property type="entry name" value="Xyl_isomerase-like_TIM-brl"/>
</dbReference>
<dbReference type="InterPro" id="IPR013974">
    <property type="entry name" value="SAF"/>
</dbReference>
<dbReference type="CDD" id="cd11615">
    <property type="entry name" value="SAF_NeuB_like"/>
    <property type="match status" value="1"/>
</dbReference>
<dbReference type="InterPro" id="IPR057736">
    <property type="entry name" value="SAF_PseI/NeuA/NeuB"/>
</dbReference>
<organism evidence="3 4">
    <name type="scientific">candidate division KSB3 bacterium</name>
    <dbReference type="NCBI Taxonomy" id="2044937"/>
    <lineage>
        <taxon>Bacteria</taxon>
        <taxon>candidate division KSB3</taxon>
    </lineage>
</organism>
<evidence type="ECO:0000313" key="4">
    <source>
        <dbReference type="Proteomes" id="UP000229740"/>
    </source>
</evidence>
<dbReference type="InterPro" id="IPR036237">
    <property type="entry name" value="Xyl_isomerase-like_sf"/>
</dbReference>
<dbReference type="Gene3D" id="3.10.580.10">
    <property type="entry name" value="CBS-domain"/>
    <property type="match status" value="1"/>
</dbReference>
<evidence type="ECO:0000259" key="2">
    <source>
        <dbReference type="PROSITE" id="PS50844"/>
    </source>
</evidence>
<dbReference type="SUPFAM" id="SSF51658">
    <property type="entry name" value="Xylose isomerase-like"/>
    <property type="match status" value="1"/>
</dbReference>
<keyword evidence="1" id="KW-0129">CBS domain</keyword>
<dbReference type="SUPFAM" id="SSF54631">
    <property type="entry name" value="CBS-domain pair"/>
    <property type="match status" value="1"/>
</dbReference>
<reference evidence="3 4" key="1">
    <citation type="submission" date="2017-10" db="EMBL/GenBank/DDBJ databases">
        <title>Novel microbial diversity and functional potential in the marine mammal oral microbiome.</title>
        <authorList>
            <person name="Dudek N.K."/>
            <person name="Sun C.L."/>
            <person name="Burstein D."/>
            <person name="Kantor R.S."/>
            <person name="Aliaga Goltsman D.S."/>
            <person name="Bik E.M."/>
            <person name="Thomas B.C."/>
            <person name="Banfield J.F."/>
            <person name="Relman D.A."/>
        </authorList>
    </citation>
    <scope>NUCLEOTIDE SEQUENCE [LARGE SCALE GENOMIC DNA]</scope>
    <source>
        <strain evidence="3">DOLZORAL124_49_17</strain>
    </source>
</reference>
<proteinExistence type="predicted"/>
<evidence type="ECO:0000256" key="1">
    <source>
        <dbReference type="ARBA" id="ARBA00023122"/>
    </source>
</evidence>
<dbReference type="AlphaFoldDB" id="A0A2G6EDW4"/>
<feature type="domain" description="AFP-like" evidence="2">
    <location>
        <begin position="407"/>
        <end position="465"/>
    </location>
</feature>
<dbReference type="Proteomes" id="UP000229740">
    <property type="component" value="Unassembled WGS sequence"/>
</dbReference>
<dbReference type="Gene3D" id="3.20.20.150">
    <property type="entry name" value="Divalent-metal-dependent TIM barrel enzymes"/>
    <property type="match status" value="1"/>
</dbReference>
<dbReference type="InterPro" id="IPR046342">
    <property type="entry name" value="CBS_dom_sf"/>
</dbReference>
<name>A0A2G6EDW4_9BACT</name>